<dbReference type="SUPFAM" id="SSF51445">
    <property type="entry name" value="(Trans)glycosidases"/>
    <property type="match status" value="1"/>
</dbReference>
<dbReference type="GO" id="GO:0005576">
    <property type="term" value="C:extracellular region"/>
    <property type="evidence" value="ECO:0007669"/>
    <property type="project" value="UniProtKB-SubCell"/>
</dbReference>
<dbReference type="GO" id="GO:0009251">
    <property type="term" value="P:glucan catabolic process"/>
    <property type="evidence" value="ECO:0007669"/>
    <property type="project" value="TreeGrafter"/>
</dbReference>
<dbReference type="PANTHER" id="PTHR31297">
    <property type="entry name" value="GLUCAN ENDO-1,6-BETA-GLUCOSIDASE B"/>
    <property type="match status" value="1"/>
</dbReference>
<comment type="similarity">
    <text evidence="2">Belongs to the glycosyl hydrolase 5 (cellulase A) family.</text>
</comment>
<evidence type="ECO:0000313" key="11">
    <source>
        <dbReference type="Proteomes" id="UP001147746"/>
    </source>
</evidence>
<evidence type="ECO:0000313" key="10">
    <source>
        <dbReference type="EMBL" id="KAJ5311046.1"/>
    </source>
</evidence>
<dbReference type="GO" id="GO:0071555">
    <property type="term" value="P:cell wall organization"/>
    <property type="evidence" value="ECO:0007669"/>
    <property type="project" value="UniProtKB-KW"/>
</dbReference>
<comment type="caution">
    <text evidence="10">The sequence shown here is derived from an EMBL/GenBank/DDBJ whole genome shotgun (WGS) entry which is preliminary data.</text>
</comment>
<keyword evidence="6" id="KW-0326">Glycosidase</keyword>
<dbReference type="Proteomes" id="UP001147746">
    <property type="component" value="Unassembled WGS sequence"/>
</dbReference>
<dbReference type="PANTHER" id="PTHR31297:SF1">
    <property type="entry name" value="GLUCAN 1,3-BETA-GLUCOSIDASE I_II-RELATED"/>
    <property type="match status" value="1"/>
</dbReference>
<dbReference type="InterPro" id="IPR050386">
    <property type="entry name" value="Glycosyl_hydrolase_5"/>
</dbReference>
<evidence type="ECO:0000256" key="5">
    <source>
        <dbReference type="ARBA" id="ARBA00022801"/>
    </source>
</evidence>
<dbReference type="InterPro" id="IPR017853">
    <property type="entry name" value="GH"/>
</dbReference>
<reference evidence="10" key="1">
    <citation type="submission" date="2022-12" db="EMBL/GenBank/DDBJ databases">
        <authorList>
            <person name="Petersen C."/>
        </authorList>
    </citation>
    <scope>NUCLEOTIDE SEQUENCE</scope>
    <source>
        <strain evidence="10">IBT 21472</strain>
    </source>
</reference>
<evidence type="ECO:0000256" key="2">
    <source>
        <dbReference type="ARBA" id="ARBA00005641"/>
    </source>
</evidence>
<proteinExistence type="inferred from homology"/>
<comment type="catalytic activity">
    <reaction evidence="8">
        <text>Successive hydrolysis of beta-D-glucose units from the non-reducing ends of (1-&gt;3)-beta-D-glucans, releasing alpha-glucose.</text>
        <dbReference type="EC" id="3.2.1.58"/>
    </reaction>
</comment>
<evidence type="ECO:0000256" key="3">
    <source>
        <dbReference type="ARBA" id="ARBA00022525"/>
    </source>
</evidence>
<name>A0A9W9PTC6_9EURO</name>
<keyword evidence="5" id="KW-0378">Hydrolase</keyword>
<dbReference type="AlphaFoldDB" id="A0A9W9PTC6"/>
<keyword evidence="4" id="KW-0732">Signal</keyword>
<keyword evidence="11" id="KW-1185">Reference proteome</keyword>
<sequence>MRSRGACLGSQCRPVLERRYVTWIAIADIDTFAAEVVNVLRIPTSYAAWIKVPGSQLYTDNQVSFLKNIATYAINSYSMHIIIDLHYLPGGVNGMPFGEAEGHYGWSNNATALTYSLQAVDAVTC</sequence>
<reference evidence="10" key="2">
    <citation type="journal article" date="2023" name="IMA Fungus">
        <title>Comparative genomic study of the Penicillium genus elucidates a diverse pangenome and 15 lateral gene transfer events.</title>
        <authorList>
            <person name="Petersen C."/>
            <person name="Sorensen T."/>
            <person name="Nielsen M.R."/>
            <person name="Sondergaard T.E."/>
            <person name="Sorensen J.L."/>
            <person name="Fitzpatrick D.A."/>
            <person name="Frisvad J.C."/>
            <person name="Nielsen K.L."/>
        </authorList>
    </citation>
    <scope>NUCLEOTIDE SEQUENCE</scope>
    <source>
        <strain evidence="10">IBT 21472</strain>
    </source>
</reference>
<evidence type="ECO:0000256" key="4">
    <source>
        <dbReference type="ARBA" id="ARBA00022729"/>
    </source>
</evidence>
<evidence type="ECO:0000256" key="8">
    <source>
        <dbReference type="ARBA" id="ARBA00036824"/>
    </source>
</evidence>
<keyword evidence="3" id="KW-0964">Secreted</keyword>
<dbReference type="Gene3D" id="3.20.20.80">
    <property type="entry name" value="Glycosidases"/>
    <property type="match status" value="1"/>
</dbReference>
<evidence type="ECO:0000256" key="6">
    <source>
        <dbReference type="ARBA" id="ARBA00023295"/>
    </source>
</evidence>
<dbReference type="GO" id="GO:0009986">
    <property type="term" value="C:cell surface"/>
    <property type="evidence" value="ECO:0007669"/>
    <property type="project" value="TreeGrafter"/>
</dbReference>
<dbReference type="EC" id="3.2.1.58" evidence="9"/>
<gene>
    <name evidence="10" type="ORF">N7476_006906</name>
</gene>
<accession>A0A9W9PTC6</accession>
<dbReference type="OrthoDB" id="1887033at2759"/>
<evidence type="ECO:0000256" key="7">
    <source>
        <dbReference type="ARBA" id="ARBA00023316"/>
    </source>
</evidence>
<comment type="subcellular location">
    <subcellularLocation>
        <location evidence="1">Secreted</location>
    </subcellularLocation>
</comment>
<protein>
    <recommendedName>
        <fullName evidence="9">glucan 1,3-beta-glucosidase</fullName>
        <ecNumber evidence="9">3.2.1.58</ecNumber>
    </recommendedName>
</protein>
<keyword evidence="7" id="KW-0961">Cell wall biogenesis/degradation</keyword>
<dbReference type="EMBL" id="JAPZBO010000007">
    <property type="protein sequence ID" value="KAJ5311046.1"/>
    <property type="molecule type" value="Genomic_DNA"/>
</dbReference>
<evidence type="ECO:0000256" key="1">
    <source>
        <dbReference type="ARBA" id="ARBA00004613"/>
    </source>
</evidence>
<organism evidence="10 11">
    <name type="scientific">Penicillium atrosanguineum</name>
    <dbReference type="NCBI Taxonomy" id="1132637"/>
    <lineage>
        <taxon>Eukaryota</taxon>
        <taxon>Fungi</taxon>
        <taxon>Dikarya</taxon>
        <taxon>Ascomycota</taxon>
        <taxon>Pezizomycotina</taxon>
        <taxon>Eurotiomycetes</taxon>
        <taxon>Eurotiomycetidae</taxon>
        <taxon>Eurotiales</taxon>
        <taxon>Aspergillaceae</taxon>
        <taxon>Penicillium</taxon>
    </lineage>
</organism>
<dbReference type="GO" id="GO:0004338">
    <property type="term" value="F:glucan exo-1,3-beta-glucosidase activity"/>
    <property type="evidence" value="ECO:0007669"/>
    <property type="project" value="UniProtKB-EC"/>
</dbReference>
<evidence type="ECO:0000256" key="9">
    <source>
        <dbReference type="ARBA" id="ARBA00038929"/>
    </source>
</evidence>